<feature type="transmembrane region" description="Helical" evidence="11">
    <location>
        <begin position="459"/>
        <end position="483"/>
    </location>
</feature>
<dbReference type="PROSITE" id="PS50928">
    <property type="entry name" value="ABC_TM1"/>
    <property type="match status" value="1"/>
</dbReference>
<comment type="similarity">
    <text evidence="3">Belongs to the bacterial solute-binding protein 3 family.</text>
</comment>
<evidence type="ECO:0000256" key="7">
    <source>
        <dbReference type="ARBA" id="ARBA00022729"/>
    </source>
</evidence>
<evidence type="ECO:0000256" key="2">
    <source>
        <dbReference type="ARBA" id="ARBA00010072"/>
    </source>
</evidence>
<sequence>MKTKKHHLLIWALLCLTLLVSSIAIAPQQETAAAPKTDAKLTAIKKRGYMVLGVSADYPPYEFHKTINGEDKVVGFDIDLARQVAKDIGVELRIKELGFDSLLGSLKTGKVDMIVSAMTPTPEREKEVAFSQPYLTVAQKVIVRKGEENKYRSVMAFKGQKVGVQKQTTQEQTAKDELSGAKVVSLEKVTDLILNLQQKKLNAVVVEAPVANAYVQTNKALTLANVKFTNADYGCAVAVAKGAPAYLASVNKTIKTVQKNGQFAKWQKTANTLMFSKQNFWQAYGSYFLKGTGITIVLTIFGVFFGSLLGTLLALMKRAKNKLIKGIAVVYIQYFRGTPLLVQVFMIYFGTQVIHLNVSAFVSAALALSLNSGAYVSEVIRSGIQSVAKGQSEAARSLGLSSKQTMRLVVLPQAVKTILPALGNEFISLLKESAIVSVIGVGELMFQTSVVQGSSFKPFLPLVVASLIYFLLTLILSLALRFFEKKMKAGKADNEVFD</sequence>
<dbReference type="FunFam" id="1.10.3720.10:FF:000033">
    <property type="entry name" value="Polar amino acid ABC transporter permease"/>
    <property type="match status" value="1"/>
</dbReference>
<evidence type="ECO:0000256" key="10">
    <source>
        <dbReference type="ARBA" id="ARBA00023136"/>
    </source>
</evidence>
<dbReference type="SUPFAM" id="SSF161098">
    <property type="entry name" value="MetI-like"/>
    <property type="match status" value="1"/>
</dbReference>
<evidence type="ECO:0000256" key="4">
    <source>
        <dbReference type="ARBA" id="ARBA00022448"/>
    </source>
</evidence>
<keyword evidence="9 11" id="KW-1133">Transmembrane helix</keyword>
<accession>A0A921B4E4</accession>
<keyword evidence="8" id="KW-0029">Amino-acid transport</keyword>
<dbReference type="GO" id="GO:0043190">
    <property type="term" value="C:ATP-binding cassette (ABC) transporter complex"/>
    <property type="evidence" value="ECO:0007669"/>
    <property type="project" value="InterPro"/>
</dbReference>
<evidence type="ECO:0000256" key="5">
    <source>
        <dbReference type="ARBA" id="ARBA00022475"/>
    </source>
</evidence>
<dbReference type="SUPFAM" id="SSF53850">
    <property type="entry name" value="Periplasmic binding protein-like II"/>
    <property type="match status" value="1"/>
</dbReference>
<dbReference type="Gene3D" id="3.40.190.10">
    <property type="entry name" value="Periplasmic binding protein-like II"/>
    <property type="match status" value="2"/>
</dbReference>
<evidence type="ECO:0000256" key="12">
    <source>
        <dbReference type="SAM" id="SignalP"/>
    </source>
</evidence>
<organism evidence="14 15">
    <name type="scientific">Lapidilactobacillus dextrinicus</name>
    <dbReference type="NCBI Taxonomy" id="51664"/>
    <lineage>
        <taxon>Bacteria</taxon>
        <taxon>Bacillati</taxon>
        <taxon>Bacillota</taxon>
        <taxon>Bacilli</taxon>
        <taxon>Lactobacillales</taxon>
        <taxon>Lactobacillaceae</taxon>
        <taxon>Lapidilactobacillus</taxon>
    </lineage>
</organism>
<feature type="chain" id="PRO_5038645586" evidence="12">
    <location>
        <begin position="27"/>
        <end position="498"/>
    </location>
</feature>
<keyword evidence="4 11" id="KW-0813">Transport</keyword>
<gene>
    <name evidence="14" type="ORF">K8W17_05380</name>
</gene>
<feature type="transmembrane region" description="Helical" evidence="11">
    <location>
        <begin position="294"/>
        <end position="316"/>
    </location>
</feature>
<dbReference type="InterPro" id="IPR035906">
    <property type="entry name" value="MetI-like_sf"/>
</dbReference>
<feature type="transmembrane region" description="Helical" evidence="11">
    <location>
        <begin position="434"/>
        <end position="453"/>
    </location>
</feature>
<comment type="subcellular location">
    <subcellularLocation>
        <location evidence="1 11">Cell membrane</location>
        <topology evidence="1 11">Multi-pass membrane protein</topology>
    </subcellularLocation>
</comment>
<evidence type="ECO:0000256" key="6">
    <source>
        <dbReference type="ARBA" id="ARBA00022692"/>
    </source>
</evidence>
<dbReference type="InterPro" id="IPR001638">
    <property type="entry name" value="Solute-binding_3/MltF_N"/>
</dbReference>
<comment type="caution">
    <text evidence="14">The sequence shown here is derived from an EMBL/GenBank/DDBJ whole genome shotgun (WGS) entry which is preliminary data.</text>
</comment>
<evidence type="ECO:0000256" key="3">
    <source>
        <dbReference type="ARBA" id="ARBA00010333"/>
    </source>
</evidence>
<dbReference type="SMART" id="SM00079">
    <property type="entry name" value="PBPe"/>
    <property type="match status" value="1"/>
</dbReference>
<evidence type="ECO:0000256" key="8">
    <source>
        <dbReference type="ARBA" id="ARBA00022970"/>
    </source>
</evidence>
<dbReference type="SMART" id="SM00062">
    <property type="entry name" value="PBPb"/>
    <property type="match status" value="1"/>
</dbReference>
<comment type="similarity">
    <text evidence="2">Belongs to the binding-protein-dependent transport system permease family. HisMQ subfamily.</text>
</comment>
<dbReference type="EMBL" id="DYXY01000134">
    <property type="protein sequence ID" value="HJE15490.1"/>
    <property type="molecule type" value="Genomic_DNA"/>
</dbReference>
<proteinExistence type="inferred from homology"/>
<dbReference type="Proteomes" id="UP000774947">
    <property type="component" value="Unassembled WGS sequence"/>
</dbReference>
<dbReference type="InterPro" id="IPR001320">
    <property type="entry name" value="Iontro_rcpt_C"/>
</dbReference>
<dbReference type="Gene3D" id="1.10.3720.10">
    <property type="entry name" value="MetI-like"/>
    <property type="match status" value="1"/>
</dbReference>
<dbReference type="Pfam" id="PF00528">
    <property type="entry name" value="BPD_transp_1"/>
    <property type="match status" value="1"/>
</dbReference>
<feature type="transmembrane region" description="Helical" evidence="11">
    <location>
        <begin position="328"/>
        <end position="348"/>
    </location>
</feature>
<reference evidence="14" key="1">
    <citation type="journal article" date="2021" name="PeerJ">
        <title>Extensive microbial diversity within the chicken gut microbiome revealed by metagenomics and culture.</title>
        <authorList>
            <person name="Gilroy R."/>
            <person name="Ravi A."/>
            <person name="Getino M."/>
            <person name="Pursley I."/>
            <person name="Horton D.L."/>
            <person name="Alikhan N.F."/>
            <person name="Baker D."/>
            <person name="Gharbi K."/>
            <person name="Hall N."/>
            <person name="Watson M."/>
            <person name="Adriaenssens E.M."/>
            <person name="Foster-Nyarko E."/>
            <person name="Jarju S."/>
            <person name="Secka A."/>
            <person name="Antonio M."/>
            <person name="Oren A."/>
            <person name="Chaudhuri R.R."/>
            <person name="La Ragione R."/>
            <person name="Hildebrand F."/>
            <person name="Pallen M.J."/>
        </authorList>
    </citation>
    <scope>NUCLEOTIDE SEQUENCE</scope>
    <source>
        <strain evidence="14">CHK173-2119</strain>
    </source>
</reference>
<evidence type="ECO:0000259" key="13">
    <source>
        <dbReference type="PROSITE" id="PS50928"/>
    </source>
</evidence>
<feature type="signal peptide" evidence="12">
    <location>
        <begin position="1"/>
        <end position="26"/>
    </location>
</feature>
<evidence type="ECO:0000313" key="14">
    <source>
        <dbReference type="EMBL" id="HJE15490.1"/>
    </source>
</evidence>
<evidence type="ECO:0000256" key="9">
    <source>
        <dbReference type="ARBA" id="ARBA00022989"/>
    </source>
</evidence>
<dbReference type="InterPro" id="IPR043429">
    <property type="entry name" value="ArtM/GltK/GlnP/TcyL/YhdX-like"/>
</dbReference>
<reference evidence="14" key="2">
    <citation type="submission" date="2021-09" db="EMBL/GenBank/DDBJ databases">
        <authorList>
            <person name="Gilroy R."/>
        </authorList>
    </citation>
    <scope>NUCLEOTIDE SEQUENCE</scope>
    <source>
        <strain evidence="14">CHK173-2119</strain>
    </source>
</reference>
<dbReference type="CDD" id="cd06261">
    <property type="entry name" value="TM_PBP2"/>
    <property type="match status" value="1"/>
</dbReference>
<dbReference type="AlphaFoldDB" id="A0A921B4E4"/>
<dbReference type="NCBIfam" id="TIGR01726">
    <property type="entry name" value="HEQRo_perm_3TM"/>
    <property type="match status" value="1"/>
</dbReference>
<dbReference type="PANTHER" id="PTHR30614:SF20">
    <property type="entry name" value="GLUTAMINE TRANSPORT SYSTEM PERMEASE PROTEIN GLNP"/>
    <property type="match status" value="1"/>
</dbReference>
<evidence type="ECO:0000256" key="1">
    <source>
        <dbReference type="ARBA" id="ARBA00004651"/>
    </source>
</evidence>
<keyword evidence="6 11" id="KW-0812">Transmembrane</keyword>
<dbReference type="GO" id="GO:0006865">
    <property type="term" value="P:amino acid transport"/>
    <property type="evidence" value="ECO:0007669"/>
    <property type="project" value="UniProtKB-KW"/>
</dbReference>
<dbReference type="InterPro" id="IPR000515">
    <property type="entry name" value="MetI-like"/>
</dbReference>
<feature type="domain" description="ABC transmembrane type-1" evidence="13">
    <location>
        <begin position="292"/>
        <end position="480"/>
    </location>
</feature>
<dbReference type="InterPro" id="IPR018313">
    <property type="entry name" value="SBP_3_CS"/>
</dbReference>
<dbReference type="Pfam" id="PF00497">
    <property type="entry name" value="SBP_bac_3"/>
    <property type="match status" value="1"/>
</dbReference>
<feature type="transmembrane region" description="Helical" evidence="11">
    <location>
        <begin position="354"/>
        <end position="376"/>
    </location>
</feature>
<evidence type="ECO:0000313" key="15">
    <source>
        <dbReference type="Proteomes" id="UP000774947"/>
    </source>
</evidence>
<dbReference type="GO" id="GO:0015276">
    <property type="term" value="F:ligand-gated monoatomic ion channel activity"/>
    <property type="evidence" value="ECO:0007669"/>
    <property type="project" value="InterPro"/>
</dbReference>
<protein>
    <submittedName>
        <fullName evidence="14">ABC transporter permease subunit</fullName>
    </submittedName>
</protein>
<dbReference type="PANTHER" id="PTHR30614">
    <property type="entry name" value="MEMBRANE COMPONENT OF AMINO ACID ABC TRANSPORTER"/>
    <property type="match status" value="1"/>
</dbReference>
<evidence type="ECO:0000256" key="11">
    <source>
        <dbReference type="RuleBase" id="RU363032"/>
    </source>
</evidence>
<keyword evidence="7 12" id="KW-0732">Signal</keyword>
<keyword evidence="10 11" id="KW-0472">Membrane</keyword>
<dbReference type="InterPro" id="IPR010065">
    <property type="entry name" value="AA_ABC_transptr_permease_3TM"/>
</dbReference>
<keyword evidence="5" id="KW-1003">Cell membrane</keyword>
<dbReference type="PROSITE" id="PS01039">
    <property type="entry name" value="SBP_BACTERIAL_3"/>
    <property type="match status" value="1"/>
</dbReference>
<name>A0A921B4E4_9LACO</name>